<organism evidence="1 2">
    <name type="scientific">Candidatus Woesebacteria bacterium CG_4_9_14_3_um_filter_39_10</name>
    <dbReference type="NCBI Taxonomy" id="1975056"/>
    <lineage>
        <taxon>Bacteria</taxon>
        <taxon>Candidatus Woeseibacteriota</taxon>
    </lineage>
</organism>
<dbReference type="EMBL" id="PFWW01000036">
    <property type="protein sequence ID" value="PJA42742.1"/>
    <property type="molecule type" value="Genomic_DNA"/>
</dbReference>
<name>A0A2M7X999_9BACT</name>
<accession>A0A2M7X999</accession>
<dbReference type="NCBIfam" id="TIGR04256">
    <property type="entry name" value="GxxExxY"/>
    <property type="match status" value="1"/>
</dbReference>
<sequence>CFKVHNKLGRFCTERQYSDKLDEALKENKIDYKREFEIAKLVDSPLGNRPDFIIENKIVLDAKAKKFIMKEDYYQMLRYLRAANMKLGLIVNFRNTYLKPKRVINNNYKSDTNHMNNHTNNTNE</sequence>
<reference evidence="2" key="1">
    <citation type="submission" date="2017-09" db="EMBL/GenBank/DDBJ databases">
        <title>Depth-based differentiation of microbial function through sediment-hosted aquifers and enrichment of novel symbionts in the deep terrestrial subsurface.</title>
        <authorList>
            <person name="Probst A.J."/>
            <person name="Ladd B."/>
            <person name="Jarett J.K."/>
            <person name="Geller-Mcgrath D.E."/>
            <person name="Sieber C.M.K."/>
            <person name="Emerson J.B."/>
            <person name="Anantharaman K."/>
            <person name="Thomas B.C."/>
            <person name="Malmstrom R."/>
            <person name="Stieglmeier M."/>
            <person name="Klingl A."/>
            <person name="Woyke T."/>
            <person name="Ryan C.M."/>
            <person name="Banfield J.F."/>
        </authorList>
    </citation>
    <scope>NUCLEOTIDE SEQUENCE [LARGE SCALE GENOMIC DNA]</scope>
</reference>
<evidence type="ECO:0008006" key="3">
    <source>
        <dbReference type="Google" id="ProtNLM"/>
    </source>
</evidence>
<feature type="non-terminal residue" evidence="1">
    <location>
        <position position="1"/>
    </location>
</feature>
<gene>
    <name evidence="1" type="ORF">CO176_01720</name>
</gene>
<protein>
    <recommendedName>
        <fullName evidence="3">GxxExxY protein</fullName>
    </recommendedName>
</protein>
<comment type="caution">
    <text evidence="1">The sequence shown here is derived from an EMBL/GenBank/DDBJ whole genome shotgun (WGS) entry which is preliminary data.</text>
</comment>
<dbReference type="AlphaFoldDB" id="A0A2M7X999"/>
<evidence type="ECO:0000313" key="2">
    <source>
        <dbReference type="Proteomes" id="UP000230484"/>
    </source>
</evidence>
<dbReference type="Proteomes" id="UP000230484">
    <property type="component" value="Unassembled WGS sequence"/>
</dbReference>
<evidence type="ECO:0000313" key="1">
    <source>
        <dbReference type="EMBL" id="PJA42742.1"/>
    </source>
</evidence>
<proteinExistence type="predicted"/>
<dbReference type="Pfam" id="PF13366">
    <property type="entry name" value="PDDEXK_3"/>
    <property type="match status" value="1"/>
</dbReference>
<dbReference type="InterPro" id="IPR026350">
    <property type="entry name" value="GxxExxY"/>
</dbReference>